<protein>
    <submittedName>
        <fullName evidence="1">HDC10777</fullName>
    </submittedName>
</protein>
<sequence length="133" mass="14852">MYKGRMTFNSRISGVTKSSIRWPNSCLGPILSCSAPFGRDLVFVLVLEPQSSKNIRCYSNSALKTTFPCAQLLLPTTHSNSTLSCWPYDIRKRGEKFASINVRKSEISLKQLCDSYEIIIFVILSQCASISCS</sequence>
<reference evidence="1" key="1">
    <citation type="journal article" date="2003" name="Genome Biol.">
        <title>An integrated gene annotation and transcriptional profiling approach towards the full gene content of the Drosophila genome.</title>
        <authorList>
            <person name="Hild M."/>
            <person name="Beckmann B."/>
            <person name="Haas S.A."/>
            <person name="Koch B."/>
            <person name="Solovyev V."/>
            <person name="Busold C."/>
            <person name="Fellenberg K."/>
            <person name="Boutros M."/>
            <person name="Vingron M."/>
            <person name="Sauer F."/>
            <person name="Hoheisel J.D."/>
            <person name="Paro R."/>
        </authorList>
    </citation>
    <scope>NUCLEOTIDE SEQUENCE</scope>
</reference>
<gene>
    <name evidence="1" type="ORF">HDC10777</name>
</gene>
<name>Q6IL15_DROME</name>
<proteinExistence type="predicted"/>
<organism evidence="1">
    <name type="scientific">Drosophila melanogaster</name>
    <name type="common">Fruit fly</name>
    <dbReference type="NCBI Taxonomy" id="7227"/>
    <lineage>
        <taxon>Eukaryota</taxon>
        <taxon>Metazoa</taxon>
        <taxon>Ecdysozoa</taxon>
        <taxon>Arthropoda</taxon>
        <taxon>Hexapoda</taxon>
        <taxon>Insecta</taxon>
        <taxon>Pterygota</taxon>
        <taxon>Neoptera</taxon>
        <taxon>Endopterygota</taxon>
        <taxon>Diptera</taxon>
        <taxon>Brachycera</taxon>
        <taxon>Muscomorpha</taxon>
        <taxon>Ephydroidea</taxon>
        <taxon>Drosophilidae</taxon>
        <taxon>Drosophila</taxon>
        <taxon>Sophophora</taxon>
    </lineage>
</organism>
<evidence type="ECO:0000313" key="1">
    <source>
        <dbReference type="EMBL" id="DAA03045.1"/>
    </source>
</evidence>
<accession>Q6IL15</accession>
<dbReference type="AlphaFoldDB" id="Q6IL15"/>
<dbReference type="EMBL" id="BK002201">
    <property type="protein sequence ID" value="DAA03045.1"/>
    <property type="molecule type" value="Genomic_DNA"/>
</dbReference>